<dbReference type="Proteomes" id="UP000281549">
    <property type="component" value="Unassembled WGS sequence"/>
</dbReference>
<evidence type="ECO:0000313" key="1">
    <source>
        <dbReference type="EMBL" id="RKP16017.1"/>
    </source>
</evidence>
<dbReference type="EMBL" id="ML007136">
    <property type="protein sequence ID" value="RKP16017.1"/>
    <property type="molecule type" value="Genomic_DNA"/>
</dbReference>
<proteinExistence type="predicted"/>
<evidence type="ECO:0000313" key="2">
    <source>
        <dbReference type="Proteomes" id="UP000281549"/>
    </source>
</evidence>
<gene>
    <name evidence="1" type="ORF">ROZALSC1DRAFT_31864</name>
</gene>
<name>A0A4P9Y9Y6_ROZAC</name>
<sequence length="132" mass="15264">MNKAEFDNEIGHISALKSTMEKLNCFFEKLDNQVNEMLTAVQQTEVNMDQWNHMMKRAAMISKLTGNIENFSPADIEEKIEELNLSNKDNDIPLQENQTNAQKLKDTSAIRKVKSSIKHNGRARLKTRMQRK</sequence>
<reference evidence="2" key="1">
    <citation type="journal article" date="2018" name="Nat. Microbiol.">
        <title>Leveraging single-cell genomics to expand the fungal tree of life.</title>
        <authorList>
            <person name="Ahrendt S.R."/>
            <person name="Quandt C.A."/>
            <person name="Ciobanu D."/>
            <person name="Clum A."/>
            <person name="Salamov A."/>
            <person name="Andreopoulos B."/>
            <person name="Cheng J.F."/>
            <person name="Woyke T."/>
            <person name="Pelin A."/>
            <person name="Henrissat B."/>
            <person name="Reynolds N.K."/>
            <person name="Benny G.L."/>
            <person name="Smith M.E."/>
            <person name="James T.Y."/>
            <person name="Grigoriev I.V."/>
        </authorList>
    </citation>
    <scope>NUCLEOTIDE SEQUENCE [LARGE SCALE GENOMIC DNA]</scope>
    <source>
        <strain evidence="2">CSF55</strain>
    </source>
</reference>
<protein>
    <submittedName>
        <fullName evidence="1">Uncharacterized protein</fullName>
    </submittedName>
</protein>
<organism evidence="1 2">
    <name type="scientific">Rozella allomycis (strain CSF55)</name>
    <dbReference type="NCBI Taxonomy" id="988480"/>
    <lineage>
        <taxon>Eukaryota</taxon>
        <taxon>Fungi</taxon>
        <taxon>Fungi incertae sedis</taxon>
        <taxon>Cryptomycota</taxon>
        <taxon>Cryptomycota incertae sedis</taxon>
        <taxon>Rozella</taxon>
    </lineage>
</organism>
<accession>A0A4P9Y9Y6</accession>
<dbReference type="AlphaFoldDB" id="A0A4P9Y9Y6"/>